<proteinExistence type="inferred from homology"/>
<feature type="transmembrane region" description="Helical" evidence="7">
    <location>
        <begin position="284"/>
        <end position="306"/>
    </location>
</feature>
<dbReference type="Pfam" id="PF02687">
    <property type="entry name" value="FtsX"/>
    <property type="match status" value="2"/>
</dbReference>
<sequence>MIKNYFKIAWRNLVKNKAHSFINIVGLSVGMAVAIMIGLWIYDEVSFNKDNPNYSRIAQVVQNVTNNGEVQTWTNVPYPLAEELRKSYGSNFKYVVMSAGTGNHILTLGDKKLTEWGCYFEPQAPELLGLKMIEGSRSALNDPTAVLLSQSTAKAYFGDADPMNKMLKIDSRDNVKVAGVYQDFPDNSDFSGFAFLATWQTYLHNSWIKSVIDTWRPNAFRIYVQMADNTDFASVSLKIRDAKLRRVSTELAKKKPALFLFPMSKWHLYSDFKNGLNIGGRIQYVWLFGIIGIFVLLLACINFMNLSTARSEKRAKEVGIRKAVGSLRDQLIYQFFAESLVYVFIAFVLSLLFVQLALPFFNSVAGKSMSILWTNPLFWLSCISFSLITGLIAGSYPAFYLSSFNPVKVLKGSFRVGRLAAIPRKVLVVVQFTVSVVLIIGTIVVFRQIQFAKNRPVGYTRDGLITVPMVAHDVHDHFDVVKSELFKTGVVANVSESSAPPTEQWGSSSGFDWQGKDPSLSVDFQQAGVSYDYGKTVAWQFTGGRDFSRDFLSDSSALIINETAVHFMGLKNPVGSTIKWNGDQFKVVGVIKDIITGSPYEQIKPAVYYLSKDAGSMIVLKINPNASASAAIDKIGDVFKQYNPQQPFVYQFVDQEYAKKFDDEERIGKLASCFAGLAIFISCLGLFGMASFMAEQRIKEIGVRKVLGASVFNLWKLLSTDFIGLVVISIIIATPTAYIFMNNWLRHYEYHSAIAWWIFALTGVGAVLITLLTVSYQSIKAALANPVKSLKSE</sequence>
<feature type="transmembrane region" description="Helical" evidence="7">
    <location>
        <begin position="378"/>
        <end position="401"/>
    </location>
</feature>
<keyword evidence="5 7" id="KW-0472">Membrane</keyword>
<dbReference type="OrthoDB" id="1451596at2"/>
<feature type="domain" description="MacB-like periplasmic core" evidence="9">
    <location>
        <begin position="20"/>
        <end position="241"/>
    </location>
</feature>
<dbReference type="PANTHER" id="PTHR30572">
    <property type="entry name" value="MEMBRANE COMPONENT OF TRANSPORTER-RELATED"/>
    <property type="match status" value="1"/>
</dbReference>
<reference evidence="10 11" key="1">
    <citation type="submission" date="2016-10" db="EMBL/GenBank/DDBJ databases">
        <authorList>
            <person name="de Groot N.N."/>
        </authorList>
    </citation>
    <scope>NUCLEOTIDE SEQUENCE [LARGE SCALE GENOMIC DNA]</scope>
    <source>
        <strain evidence="10 11">MP1X4</strain>
    </source>
</reference>
<evidence type="ECO:0000256" key="4">
    <source>
        <dbReference type="ARBA" id="ARBA00022989"/>
    </source>
</evidence>
<accession>A0A1H2C921</accession>
<comment type="subcellular location">
    <subcellularLocation>
        <location evidence="1">Cell membrane</location>
        <topology evidence="1">Multi-pass membrane protein</topology>
    </subcellularLocation>
</comment>
<gene>
    <name evidence="10" type="ORF">SAMN05216490_4755</name>
</gene>
<feature type="transmembrane region" description="Helical" evidence="7">
    <location>
        <begin position="422"/>
        <end position="446"/>
    </location>
</feature>
<evidence type="ECO:0000256" key="5">
    <source>
        <dbReference type="ARBA" id="ARBA00023136"/>
    </source>
</evidence>
<evidence type="ECO:0000256" key="2">
    <source>
        <dbReference type="ARBA" id="ARBA00022475"/>
    </source>
</evidence>
<comment type="similarity">
    <text evidence="6">Belongs to the ABC-4 integral membrane protein family.</text>
</comment>
<dbReference type="STRING" id="652787.SAMN05216490_4755"/>
<feature type="transmembrane region" description="Helical" evidence="7">
    <location>
        <begin position="753"/>
        <end position="774"/>
    </location>
</feature>
<dbReference type="InterPro" id="IPR003838">
    <property type="entry name" value="ABC3_permease_C"/>
</dbReference>
<keyword evidence="4 7" id="KW-1133">Transmembrane helix</keyword>
<dbReference type="InterPro" id="IPR050250">
    <property type="entry name" value="Macrolide_Exporter_MacB"/>
</dbReference>
<protein>
    <submittedName>
        <fullName evidence="10">ABC-type antimicrobial peptide transport system, permease component</fullName>
    </submittedName>
</protein>
<keyword evidence="3 7" id="KW-0812">Transmembrane</keyword>
<feature type="transmembrane region" description="Helical" evidence="7">
    <location>
        <begin position="714"/>
        <end position="741"/>
    </location>
</feature>
<feature type="transmembrane region" description="Helical" evidence="7">
    <location>
        <begin position="331"/>
        <end position="358"/>
    </location>
</feature>
<feature type="domain" description="MacB-like periplasmic core" evidence="9">
    <location>
        <begin position="513"/>
        <end position="636"/>
    </location>
</feature>
<evidence type="ECO:0000313" key="10">
    <source>
        <dbReference type="EMBL" id="SDT67048.1"/>
    </source>
</evidence>
<keyword evidence="11" id="KW-1185">Reference proteome</keyword>
<feature type="transmembrane region" description="Helical" evidence="7">
    <location>
        <begin position="21"/>
        <end position="42"/>
    </location>
</feature>
<evidence type="ECO:0000259" key="9">
    <source>
        <dbReference type="Pfam" id="PF12704"/>
    </source>
</evidence>
<feature type="transmembrane region" description="Helical" evidence="7">
    <location>
        <begin position="674"/>
        <end position="694"/>
    </location>
</feature>
<dbReference type="InterPro" id="IPR025857">
    <property type="entry name" value="MacB_PCD"/>
</dbReference>
<dbReference type="Pfam" id="PF12704">
    <property type="entry name" value="MacB_PCD"/>
    <property type="match status" value="2"/>
</dbReference>
<evidence type="ECO:0000256" key="7">
    <source>
        <dbReference type="SAM" id="Phobius"/>
    </source>
</evidence>
<name>A0A1H2C921_MUCMA</name>
<dbReference type="EMBL" id="LT629740">
    <property type="protein sequence ID" value="SDT67048.1"/>
    <property type="molecule type" value="Genomic_DNA"/>
</dbReference>
<feature type="domain" description="ABC3 transporter permease C-terminal" evidence="8">
    <location>
        <begin position="673"/>
        <end position="783"/>
    </location>
</feature>
<organism evidence="10 11">
    <name type="scientific">Mucilaginibacter mallensis</name>
    <dbReference type="NCBI Taxonomy" id="652787"/>
    <lineage>
        <taxon>Bacteria</taxon>
        <taxon>Pseudomonadati</taxon>
        <taxon>Bacteroidota</taxon>
        <taxon>Sphingobacteriia</taxon>
        <taxon>Sphingobacteriales</taxon>
        <taxon>Sphingobacteriaceae</taxon>
        <taxon>Mucilaginibacter</taxon>
    </lineage>
</organism>
<evidence type="ECO:0000259" key="8">
    <source>
        <dbReference type="Pfam" id="PF02687"/>
    </source>
</evidence>
<evidence type="ECO:0000313" key="11">
    <source>
        <dbReference type="Proteomes" id="UP000199679"/>
    </source>
</evidence>
<keyword evidence="2" id="KW-1003">Cell membrane</keyword>
<dbReference type="Proteomes" id="UP000199679">
    <property type="component" value="Chromosome I"/>
</dbReference>
<feature type="domain" description="ABC3 transporter permease C-terminal" evidence="8">
    <location>
        <begin position="290"/>
        <end position="406"/>
    </location>
</feature>
<dbReference type="GO" id="GO:0022857">
    <property type="term" value="F:transmembrane transporter activity"/>
    <property type="evidence" value="ECO:0007669"/>
    <property type="project" value="TreeGrafter"/>
</dbReference>
<dbReference type="AlphaFoldDB" id="A0A1H2C921"/>
<dbReference type="PANTHER" id="PTHR30572:SF4">
    <property type="entry name" value="ABC TRANSPORTER PERMEASE YTRF"/>
    <property type="match status" value="1"/>
</dbReference>
<dbReference type="GO" id="GO:0005886">
    <property type="term" value="C:plasma membrane"/>
    <property type="evidence" value="ECO:0007669"/>
    <property type="project" value="UniProtKB-SubCell"/>
</dbReference>
<dbReference type="RefSeq" id="WP_091379189.1">
    <property type="nucleotide sequence ID" value="NZ_LT629740.1"/>
</dbReference>
<evidence type="ECO:0000256" key="6">
    <source>
        <dbReference type="ARBA" id="ARBA00038076"/>
    </source>
</evidence>
<evidence type="ECO:0000256" key="1">
    <source>
        <dbReference type="ARBA" id="ARBA00004651"/>
    </source>
</evidence>
<evidence type="ECO:0000256" key="3">
    <source>
        <dbReference type="ARBA" id="ARBA00022692"/>
    </source>
</evidence>